<dbReference type="RefSeq" id="WP_126189281.1">
    <property type="nucleotide sequence ID" value="NZ_RWYU02000003.1"/>
</dbReference>
<comment type="caution">
    <text evidence="1">The sequence shown here is derived from an EMBL/GenBank/DDBJ whole genome shotgun (WGS) entry which is preliminary data.</text>
</comment>
<protein>
    <submittedName>
        <fullName evidence="1">Uncharacterized protein</fullName>
    </submittedName>
</protein>
<reference evidence="1 2" key="1">
    <citation type="submission" date="2019-01" db="EMBL/GenBank/DDBJ databases">
        <title>High-quality draft genome of. Pseudomonas songnenensis str. L103, a full-fledged denitrifier isolated from 100 meters deep aquifer in a heavily nitrogen fertilized agricultural area.</title>
        <authorList>
            <person name="Liu M."/>
            <person name="Liu B."/>
        </authorList>
    </citation>
    <scope>NUCLEOTIDE SEQUENCE [LARGE SCALE GENOMIC DNA]</scope>
    <source>
        <strain evidence="1 2">L103</strain>
    </source>
</reference>
<sequence>MTAPIKTAVCPIDTYDHLTQARQILHWVEAVNWAAQEAKKAGFEHRASSLVNLGQYLADDWANHFDCQAEQLANAHGLNK</sequence>
<gene>
    <name evidence="1" type="ORF">EJA06_008660</name>
</gene>
<organism evidence="1 2">
    <name type="scientific">Pseudomonas songnenensis</name>
    <dbReference type="NCBI Taxonomy" id="1176259"/>
    <lineage>
        <taxon>Bacteria</taxon>
        <taxon>Pseudomonadati</taxon>
        <taxon>Pseudomonadota</taxon>
        <taxon>Gammaproteobacteria</taxon>
        <taxon>Pseudomonadales</taxon>
        <taxon>Pseudomonadaceae</taxon>
        <taxon>Pseudomonas</taxon>
    </lineage>
</organism>
<name>A0A482U8Q5_9PSED</name>
<evidence type="ECO:0000313" key="2">
    <source>
        <dbReference type="Proteomes" id="UP000282800"/>
    </source>
</evidence>
<dbReference type="OrthoDB" id="9772295at2"/>
<dbReference type="Proteomes" id="UP000282800">
    <property type="component" value="Unassembled WGS sequence"/>
</dbReference>
<dbReference type="AlphaFoldDB" id="A0A482U8Q5"/>
<accession>A0A482U8Q5</accession>
<proteinExistence type="predicted"/>
<evidence type="ECO:0000313" key="1">
    <source>
        <dbReference type="EMBL" id="RYJ62925.1"/>
    </source>
</evidence>
<dbReference type="EMBL" id="RWYU02000003">
    <property type="protein sequence ID" value="RYJ62925.1"/>
    <property type="molecule type" value="Genomic_DNA"/>
</dbReference>